<protein>
    <recommendedName>
        <fullName evidence="1">Reverse transcriptase Ty1/copia-type domain-containing protein</fullName>
    </recommendedName>
</protein>
<evidence type="ECO:0000313" key="2">
    <source>
        <dbReference type="EMBL" id="KAI5350961.1"/>
    </source>
</evidence>
<name>A0AAD4ZMW5_PRUDU</name>
<comment type="caution">
    <text evidence="2">The sequence shown here is derived from an EMBL/GenBank/DDBJ whole genome shotgun (WGS) entry which is preliminary data.</text>
</comment>
<sequence>MDVKMTFLHGDLDEDIYMSQPQGFIETTKGNMVCRLKKSLYGLKQSSRQWIHGKFEQTTLECDAVDFPIMQRDIDKKRSTMGYVFTYGGGSIS</sequence>
<feature type="domain" description="Reverse transcriptase Ty1/copia-type" evidence="1">
    <location>
        <begin position="1"/>
        <end position="51"/>
    </location>
</feature>
<dbReference type="InterPro" id="IPR013103">
    <property type="entry name" value="RVT_2"/>
</dbReference>
<proteinExistence type="predicted"/>
<keyword evidence="3" id="KW-1185">Reference proteome</keyword>
<dbReference type="EMBL" id="JAJFAZ020000001">
    <property type="protein sequence ID" value="KAI5350961.1"/>
    <property type="molecule type" value="Genomic_DNA"/>
</dbReference>
<dbReference type="AlphaFoldDB" id="A0AAD4ZMW5"/>
<accession>A0AAD4ZMW5</accession>
<gene>
    <name evidence="2" type="ORF">L3X38_003852</name>
</gene>
<dbReference type="Proteomes" id="UP001054821">
    <property type="component" value="Chromosome 1"/>
</dbReference>
<reference evidence="2 3" key="1">
    <citation type="journal article" date="2022" name="G3 (Bethesda)">
        <title>Whole-genome sequence and methylome profiling of the almond [Prunus dulcis (Mill.) D.A. Webb] cultivar 'Nonpareil'.</title>
        <authorList>
            <person name="D'Amico-Willman K.M."/>
            <person name="Ouma W.Z."/>
            <person name="Meulia T."/>
            <person name="Sideli G.M."/>
            <person name="Gradziel T.M."/>
            <person name="Fresnedo-Ramirez J."/>
        </authorList>
    </citation>
    <scope>NUCLEOTIDE SEQUENCE [LARGE SCALE GENOMIC DNA]</scope>
    <source>
        <strain evidence="2">Clone GOH B32 T37-40</strain>
    </source>
</reference>
<evidence type="ECO:0000259" key="1">
    <source>
        <dbReference type="Pfam" id="PF07727"/>
    </source>
</evidence>
<evidence type="ECO:0000313" key="3">
    <source>
        <dbReference type="Proteomes" id="UP001054821"/>
    </source>
</evidence>
<organism evidence="2 3">
    <name type="scientific">Prunus dulcis</name>
    <name type="common">Almond</name>
    <name type="synonym">Amygdalus dulcis</name>
    <dbReference type="NCBI Taxonomy" id="3755"/>
    <lineage>
        <taxon>Eukaryota</taxon>
        <taxon>Viridiplantae</taxon>
        <taxon>Streptophyta</taxon>
        <taxon>Embryophyta</taxon>
        <taxon>Tracheophyta</taxon>
        <taxon>Spermatophyta</taxon>
        <taxon>Magnoliopsida</taxon>
        <taxon>eudicotyledons</taxon>
        <taxon>Gunneridae</taxon>
        <taxon>Pentapetalae</taxon>
        <taxon>rosids</taxon>
        <taxon>fabids</taxon>
        <taxon>Rosales</taxon>
        <taxon>Rosaceae</taxon>
        <taxon>Amygdaloideae</taxon>
        <taxon>Amygdaleae</taxon>
        <taxon>Prunus</taxon>
    </lineage>
</organism>
<dbReference type="Pfam" id="PF07727">
    <property type="entry name" value="RVT_2"/>
    <property type="match status" value="1"/>
</dbReference>